<evidence type="ECO:0000256" key="4">
    <source>
        <dbReference type="ARBA" id="ARBA00022801"/>
    </source>
</evidence>
<keyword evidence="3" id="KW-0479">Metal-binding</keyword>
<dbReference type="GO" id="GO:0004518">
    <property type="term" value="F:nuclease activity"/>
    <property type="evidence" value="ECO:0007669"/>
    <property type="project" value="UniProtKB-KW"/>
</dbReference>
<dbReference type="AlphaFoldDB" id="A0A0M9AKQ1"/>
<protein>
    <recommendedName>
        <fullName evidence="7">PIN domain-containing protein</fullName>
    </recommendedName>
</protein>
<dbReference type="RefSeq" id="WP_053967959.1">
    <property type="nucleotide sequence ID" value="NZ_LIUF01000003.1"/>
</dbReference>
<dbReference type="PANTHER" id="PTHR33653:SF1">
    <property type="entry name" value="RIBONUCLEASE VAPC2"/>
    <property type="match status" value="1"/>
</dbReference>
<dbReference type="OrthoDB" id="38049at2157"/>
<proteinExistence type="inferred from homology"/>
<evidence type="ECO:0000313" key="9">
    <source>
        <dbReference type="Proteomes" id="UP000037729"/>
    </source>
</evidence>
<keyword evidence="9" id="KW-1185">Reference proteome</keyword>
<dbReference type="InterPro" id="IPR002716">
    <property type="entry name" value="PIN_dom"/>
</dbReference>
<keyword evidence="4" id="KW-0378">Hydrolase</keyword>
<dbReference type="GO" id="GO:0016787">
    <property type="term" value="F:hydrolase activity"/>
    <property type="evidence" value="ECO:0007669"/>
    <property type="project" value="UniProtKB-KW"/>
</dbReference>
<dbReference type="Pfam" id="PF01850">
    <property type="entry name" value="PIN"/>
    <property type="match status" value="1"/>
</dbReference>
<dbReference type="PATRIC" id="fig|1705562.3.peg.182"/>
<dbReference type="CDD" id="cd18754">
    <property type="entry name" value="PIN_VapC4-5_FitB-like"/>
    <property type="match status" value="1"/>
</dbReference>
<dbReference type="GO" id="GO:0046872">
    <property type="term" value="F:metal ion binding"/>
    <property type="evidence" value="ECO:0007669"/>
    <property type="project" value="UniProtKB-KW"/>
</dbReference>
<comment type="cofactor">
    <cofactor evidence="1">
        <name>Mg(2+)</name>
        <dbReference type="ChEBI" id="CHEBI:18420"/>
    </cofactor>
</comment>
<reference evidence="8 9" key="1">
    <citation type="submission" date="2015-08" db="EMBL/GenBank/DDBJ databases">
        <title>Genomes of Isolates from Cabo Rojo, PR.</title>
        <authorList>
            <person name="Sanchez-Nieves R.L."/>
            <person name="Montalvo-Rodriguez R."/>
        </authorList>
    </citation>
    <scope>NUCLEOTIDE SEQUENCE [LARGE SCALE GENOMIC DNA]</scope>
    <source>
        <strain evidence="8 9">SL3</strain>
    </source>
</reference>
<comment type="similarity">
    <text evidence="6">Belongs to the PINc/VapC protein family.</text>
</comment>
<keyword evidence="5" id="KW-0460">Magnesium</keyword>
<dbReference type="InterPro" id="IPR050556">
    <property type="entry name" value="Type_II_TA_system_RNase"/>
</dbReference>
<evidence type="ECO:0000256" key="1">
    <source>
        <dbReference type="ARBA" id="ARBA00001946"/>
    </source>
</evidence>
<sequence length="130" mass="14190">MILDTSFLIDLMNGQSDAVTQAGQLDAMPVVERIPAQVVYELYVGVGYTETPDAEVEKIQSILDTRPIEETTPEIARLAGRINGSLKREGEQVSTGDMLIGATARHFGEPVVTGNPADFEPIPDIDIERY</sequence>
<evidence type="ECO:0000256" key="2">
    <source>
        <dbReference type="ARBA" id="ARBA00022722"/>
    </source>
</evidence>
<feature type="domain" description="PIN" evidence="7">
    <location>
        <begin position="1"/>
        <end position="115"/>
    </location>
</feature>
<organism evidence="8 9">
    <name type="scientific">Haloarcula rubripromontorii</name>
    <dbReference type="NCBI Taxonomy" id="1705562"/>
    <lineage>
        <taxon>Archaea</taxon>
        <taxon>Methanobacteriati</taxon>
        <taxon>Methanobacteriota</taxon>
        <taxon>Stenosarchaea group</taxon>
        <taxon>Halobacteria</taxon>
        <taxon>Halobacteriales</taxon>
        <taxon>Haloarculaceae</taxon>
        <taxon>Haloarcula</taxon>
    </lineage>
</organism>
<gene>
    <name evidence="8" type="ORF">AMS69_10100</name>
</gene>
<keyword evidence="2" id="KW-0540">Nuclease</keyword>
<dbReference type="Proteomes" id="UP000037729">
    <property type="component" value="Unassembled WGS sequence"/>
</dbReference>
<accession>A0A0M9AKQ1</accession>
<dbReference type="InterPro" id="IPR029060">
    <property type="entry name" value="PIN-like_dom_sf"/>
</dbReference>
<evidence type="ECO:0000313" key="8">
    <source>
        <dbReference type="EMBL" id="KOX92805.1"/>
    </source>
</evidence>
<evidence type="ECO:0000256" key="5">
    <source>
        <dbReference type="ARBA" id="ARBA00022842"/>
    </source>
</evidence>
<dbReference type="SUPFAM" id="SSF88723">
    <property type="entry name" value="PIN domain-like"/>
    <property type="match status" value="1"/>
</dbReference>
<dbReference type="EMBL" id="LIUF01000003">
    <property type="protein sequence ID" value="KOX92805.1"/>
    <property type="molecule type" value="Genomic_DNA"/>
</dbReference>
<evidence type="ECO:0000256" key="6">
    <source>
        <dbReference type="ARBA" id="ARBA00038093"/>
    </source>
</evidence>
<name>A0A0M9AKQ1_9EURY</name>
<evidence type="ECO:0000256" key="3">
    <source>
        <dbReference type="ARBA" id="ARBA00022723"/>
    </source>
</evidence>
<dbReference type="Gene3D" id="3.40.50.1010">
    <property type="entry name" value="5'-nuclease"/>
    <property type="match status" value="1"/>
</dbReference>
<dbReference type="STRING" id="1705562.AMS69_10100"/>
<dbReference type="PANTHER" id="PTHR33653">
    <property type="entry name" value="RIBONUCLEASE VAPC2"/>
    <property type="match status" value="1"/>
</dbReference>
<comment type="caution">
    <text evidence="8">The sequence shown here is derived from an EMBL/GenBank/DDBJ whole genome shotgun (WGS) entry which is preliminary data.</text>
</comment>
<evidence type="ECO:0000259" key="7">
    <source>
        <dbReference type="Pfam" id="PF01850"/>
    </source>
</evidence>